<accession>A0A381NUC1</accession>
<dbReference type="EMBL" id="UINC01000600">
    <property type="protein sequence ID" value="SUZ58150.1"/>
    <property type="molecule type" value="Genomic_DNA"/>
</dbReference>
<proteinExistence type="predicted"/>
<reference evidence="1" key="1">
    <citation type="submission" date="2018-05" db="EMBL/GenBank/DDBJ databases">
        <authorList>
            <person name="Lanie J.A."/>
            <person name="Ng W.-L."/>
            <person name="Kazmierczak K.M."/>
            <person name="Andrzejewski T.M."/>
            <person name="Davidsen T.M."/>
            <person name="Wayne K.J."/>
            <person name="Tettelin H."/>
            <person name="Glass J.I."/>
            <person name="Rusch D."/>
            <person name="Podicherti R."/>
            <person name="Tsui H.-C.T."/>
            <person name="Winkler M.E."/>
        </authorList>
    </citation>
    <scope>NUCLEOTIDE SEQUENCE</scope>
</reference>
<protein>
    <submittedName>
        <fullName evidence="1">Uncharacterized protein</fullName>
    </submittedName>
</protein>
<dbReference type="AlphaFoldDB" id="A0A381NUC1"/>
<feature type="non-terminal residue" evidence="1">
    <location>
        <position position="1"/>
    </location>
</feature>
<name>A0A381NUC1_9ZZZZ</name>
<gene>
    <name evidence="1" type="ORF">METZ01_LOCUS11004</name>
</gene>
<evidence type="ECO:0000313" key="1">
    <source>
        <dbReference type="EMBL" id="SUZ58150.1"/>
    </source>
</evidence>
<organism evidence="1">
    <name type="scientific">marine metagenome</name>
    <dbReference type="NCBI Taxonomy" id="408172"/>
    <lineage>
        <taxon>unclassified sequences</taxon>
        <taxon>metagenomes</taxon>
        <taxon>ecological metagenomes</taxon>
    </lineage>
</organism>
<sequence>VSKNKLIFLAAFIVFSGLTVYALWNEVNRETTQLKYSISGIILSAPGVGGGIIKTDNAHVLLFDPETLELVASKIINPFLPPLTFSVGQSDAGQALSGSYRLLVLTDKNGNPNRPSVGEVIGPLSQPILLGTEGVEYSVDRPFQSFPAELLVAKIDTPETSISGIVVVASDLQDQLDSTERLVIMLFDPKQGRPVAIKMVDNFIPPQKFSIGQANAMGGQALNGKYSLRILTDKNNQPFQSVPGEIIGRSESLISLGTDDLEFVLDQPYTR</sequence>